<dbReference type="InterPro" id="IPR020826">
    <property type="entry name" value="Transketolase_BS"/>
</dbReference>
<evidence type="ECO:0000313" key="19">
    <source>
        <dbReference type="Proteomes" id="UP000564806"/>
    </source>
</evidence>
<comment type="function">
    <text evidence="16">Catalyzes the transfer of a two-carbon ketol group from a ketose donor to an aldose acceptor, via a covalent intermediate with the cofactor thiamine pyrophosphate.</text>
</comment>
<evidence type="ECO:0000256" key="14">
    <source>
        <dbReference type="PIRSR" id="PIRSR605478-4"/>
    </source>
</evidence>
<dbReference type="PANTHER" id="PTHR43522">
    <property type="entry name" value="TRANSKETOLASE"/>
    <property type="match status" value="1"/>
</dbReference>
<dbReference type="InterPro" id="IPR005474">
    <property type="entry name" value="Transketolase_N"/>
</dbReference>
<feature type="binding site" evidence="13">
    <location>
        <position position="268"/>
    </location>
    <ligand>
        <name>thiamine diphosphate</name>
        <dbReference type="ChEBI" id="CHEBI:58937"/>
    </ligand>
</feature>
<dbReference type="GO" id="GO:0046872">
    <property type="term" value="F:metal ion binding"/>
    <property type="evidence" value="ECO:0007669"/>
    <property type="project" value="UniProtKB-KW"/>
</dbReference>
<dbReference type="InterPro" id="IPR005478">
    <property type="entry name" value="Transketolase_bac-like"/>
</dbReference>
<evidence type="ECO:0000256" key="1">
    <source>
        <dbReference type="ARBA" id="ARBA00007131"/>
    </source>
</evidence>
<dbReference type="InterPro" id="IPR055152">
    <property type="entry name" value="Transketolase-like_C_2"/>
</dbReference>
<evidence type="ECO:0000256" key="16">
    <source>
        <dbReference type="RuleBase" id="RU004996"/>
    </source>
</evidence>
<comment type="similarity">
    <text evidence="1 16">Belongs to the transketolase family.</text>
</comment>
<comment type="cofactor">
    <cofactor evidence="13">
        <name>thiamine diphosphate</name>
        <dbReference type="ChEBI" id="CHEBI:58937"/>
    </cofactor>
    <text evidence="13">Binds 1 thiamine pyrophosphate per subunit. During the reaction, the substrate forms a covalent intermediate with the cofactor.</text>
</comment>
<evidence type="ECO:0000256" key="11">
    <source>
        <dbReference type="PIRSR" id="PIRSR605478-1"/>
    </source>
</evidence>
<dbReference type="Pfam" id="PF02779">
    <property type="entry name" value="Transket_pyr"/>
    <property type="match status" value="1"/>
</dbReference>
<feature type="site" description="Important for catalytic activity" evidence="15">
    <location>
        <position position="30"/>
    </location>
</feature>
<evidence type="ECO:0000256" key="2">
    <source>
        <dbReference type="ARBA" id="ARBA00011738"/>
    </source>
</evidence>
<evidence type="ECO:0000256" key="3">
    <source>
        <dbReference type="ARBA" id="ARBA00013152"/>
    </source>
</evidence>
<evidence type="ECO:0000256" key="12">
    <source>
        <dbReference type="PIRSR" id="PIRSR605478-2"/>
    </source>
</evidence>
<dbReference type="NCBIfam" id="TIGR00232">
    <property type="entry name" value="tktlase_bact"/>
    <property type="match status" value="1"/>
</dbReference>
<feature type="binding site" evidence="12">
    <location>
        <position position="268"/>
    </location>
    <ligand>
        <name>substrate</name>
    </ligand>
</feature>
<dbReference type="SMART" id="SM00861">
    <property type="entry name" value="Transket_pyr"/>
    <property type="match status" value="1"/>
</dbReference>
<dbReference type="PANTHER" id="PTHR43522:SF2">
    <property type="entry name" value="TRANSKETOLASE 1-RELATED"/>
    <property type="match status" value="1"/>
</dbReference>
<dbReference type="PROSITE" id="PS00801">
    <property type="entry name" value="TRANSKETOLASE_1"/>
    <property type="match status" value="1"/>
</dbReference>
<dbReference type="InterPro" id="IPR005475">
    <property type="entry name" value="Transketolase-like_Pyr-bd"/>
</dbReference>
<dbReference type="RefSeq" id="WP_175371279.1">
    <property type="nucleotide sequence ID" value="NZ_JABWCS010000203.1"/>
</dbReference>
<feature type="binding site" evidence="14">
    <location>
        <position position="191"/>
    </location>
    <ligand>
        <name>Mg(2+)</name>
        <dbReference type="ChEBI" id="CHEBI:18420"/>
    </ligand>
</feature>
<dbReference type="Gene3D" id="3.40.50.920">
    <property type="match status" value="1"/>
</dbReference>
<feature type="binding site" evidence="14">
    <location>
        <position position="159"/>
    </location>
    <ligand>
        <name>Mg(2+)</name>
        <dbReference type="ChEBI" id="CHEBI:18420"/>
    </ligand>
</feature>
<evidence type="ECO:0000256" key="10">
    <source>
        <dbReference type="NCBIfam" id="TIGR00232"/>
    </source>
</evidence>
<keyword evidence="5 16" id="KW-0808">Transferase</keyword>
<accession>A0A850EMX3</accession>
<feature type="domain" description="Transketolase-like pyrimidine-binding" evidence="17">
    <location>
        <begin position="360"/>
        <end position="531"/>
    </location>
</feature>
<feature type="binding site" evidence="12">
    <location>
        <position position="475"/>
    </location>
    <ligand>
        <name>substrate</name>
    </ligand>
</feature>
<dbReference type="FunFam" id="3.40.50.920:FF:000003">
    <property type="entry name" value="Transketolase"/>
    <property type="match status" value="1"/>
</dbReference>
<feature type="site" description="Important for catalytic activity" evidence="15">
    <location>
        <position position="268"/>
    </location>
</feature>
<feature type="binding site" evidence="12">
    <location>
        <position position="526"/>
    </location>
    <ligand>
        <name>substrate</name>
    </ligand>
</feature>
<keyword evidence="7 14" id="KW-0460">Magnesium</keyword>
<evidence type="ECO:0000256" key="8">
    <source>
        <dbReference type="ARBA" id="ARBA00023052"/>
    </source>
</evidence>
<evidence type="ECO:0000256" key="7">
    <source>
        <dbReference type="ARBA" id="ARBA00022842"/>
    </source>
</evidence>
<feature type="binding site" evidence="13">
    <location>
        <position position="443"/>
    </location>
    <ligand>
        <name>thiamine diphosphate</name>
        <dbReference type="ChEBI" id="CHEBI:58937"/>
    </ligand>
</feature>
<evidence type="ECO:0000256" key="6">
    <source>
        <dbReference type="ARBA" id="ARBA00022723"/>
    </source>
</evidence>
<dbReference type="FunFam" id="3.40.50.970:FF:000003">
    <property type="entry name" value="Transketolase"/>
    <property type="match status" value="1"/>
</dbReference>
<dbReference type="EC" id="2.2.1.1" evidence="3 10"/>
<feature type="binding site" evidence="12">
    <location>
        <position position="467"/>
    </location>
    <ligand>
        <name>substrate</name>
    </ligand>
</feature>
<dbReference type="SUPFAM" id="SSF52518">
    <property type="entry name" value="Thiamin diphosphate-binding fold (THDP-binding)"/>
    <property type="match status" value="2"/>
</dbReference>
<name>A0A850EMX3_9BACL</name>
<protein>
    <recommendedName>
        <fullName evidence="4 10">Transketolase</fullName>
        <ecNumber evidence="3 10">2.2.1.1</ecNumber>
    </recommendedName>
</protein>
<dbReference type="EMBL" id="JABWCS010000203">
    <property type="protein sequence ID" value="NUU60704.1"/>
    <property type="molecule type" value="Genomic_DNA"/>
</dbReference>
<feature type="binding site" evidence="13">
    <location>
        <position position="160"/>
    </location>
    <ligand>
        <name>thiamine diphosphate</name>
        <dbReference type="ChEBI" id="CHEBI:58937"/>
    </ligand>
</feature>
<feature type="binding site" evidence="13">
    <location>
        <begin position="118"/>
        <end position="120"/>
    </location>
    <ligand>
        <name>thiamine diphosphate</name>
        <dbReference type="ChEBI" id="CHEBI:58937"/>
    </ligand>
</feature>
<comment type="cofactor">
    <cofactor evidence="16">
        <name>Mg(2+)</name>
        <dbReference type="ChEBI" id="CHEBI:18420"/>
    </cofactor>
    <cofactor evidence="16">
        <name>Ca(2+)</name>
        <dbReference type="ChEBI" id="CHEBI:29108"/>
    </cofactor>
    <cofactor evidence="16">
        <name>Mn(2+)</name>
        <dbReference type="ChEBI" id="CHEBI:29035"/>
    </cofactor>
    <cofactor evidence="16">
        <name>Co(2+)</name>
        <dbReference type="ChEBI" id="CHEBI:48828"/>
    </cofactor>
    <text evidence="16">Binds 1 Mg(2+) ion per subunit. Can also utilize other divalent metal cations, such as Ca(2+), Mn(2+) and Co(2+).</text>
</comment>
<dbReference type="InterPro" id="IPR029061">
    <property type="entry name" value="THDP-binding"/>
</dbReference>
<feature type="active site" description="Proton donor" evidence="11">
    <location>
        <position position="417"/>
    </location>
</feature>
<feature type="binding site" evidence="14">
    <location>
        <position position="189"/>
    </location>
    <ligand>
        <name>Mg(2+)</name>
        <dbReference type="ChEBI" id="CHEBI:18420"/>
    </ligand>
</feature>
<comment type="cofactor">
    <cofactor evidence="14">
        <name>Mg(2+)</name>
        <dbReference type="ChEBI" id="CHEBI:18420"/>
    </cofactor>
    <text evidence="14">Binds 1 Mg(2+) ion per subunit. Can also utilize other divalent metal cations, such as Ca(2+), Mn(2+) and Co(2+).</text>
</comment>
<comment type="catalytic activity">
    <reaction evidence="9 16">
        <text>D-sedoheptulose 7-phosphate + D-glyceraldehyde 3-phosphate = aldehydo-D-ribose 5-phosphate + D-xylulose 5-phosphate</text>
        <dbReference type="Rhea" id="RHEA:10508"/>
        <dbReference type="ChEBI" id="CHEBI:57483"/>
        <dbReference type="ChEBI" id="CHEBI:57737"/>
        <dbReference type="ChEBI" id="CHEBI:58273"/>
        <dbReference type="ChEBI" id="CHEBI:59776"/>
        <dbReference type="EC" id="2.2.1.1"/>
    </reaction>
</comment>
<dbReference type="FunFam" id="3.40.50.970:FF:000004">
    <property type="entry name" value="Transketolase"/>
    <property type="match status" value="1"/>
</dbReference>
<feature type="binding site" evidence="13">
    <location>
        <position position="189"/>
    </location>
    <ligand>
        <name>thiamine diphosphate</name>
        <dbReference type="ChEBI" id="CHEBI:58937"/>
    </ligand>
</feature>
<dbReference type="InterPro" id="IPR049557">
    <property type="entry name" value="Transketolase_CS"/>
</dbReference>
<dbReference type="Pfam" id="PF00456">
    <property type="entry name" value="Transketolase_N"/>
    <property type="match status" value="1"/>
</dbReference>
<dbReference type="SUPFAM" id="SSF52922">
    <property type="entry name" value="TK C-terminal domain-like"/>
    <property type="match status" value="1"/>
</dbReference>
<reference evidence="18" key="1">
    <citation type="submission" date="2020-06" db="EMBL/GenBank/DDBJ databases">
        <title>Paenibacillus sp. nov., isolated from soil.</title>
        <authorList>
            <person name="Seo Y.L."/>
        </authorList>
    </citation>
    <scope>NUCLEOTIDE SEQUENCE [LARGE SCALE GENOMIC DNA]</scope>
    <source>
        <strain evidence="18">JW14</strain>
    </source>
</reference>
<dbReference type="InterPro" id="IPR033247">
    <property type="entry name" value="Transketolase_fam"/>
</dbReference>
<comment type="caution">
    <text evidence="18">The sequence shown here is derived from an EMBL/GenBank/DDBJ whole genome shotgun (WGS) entry which is preliminary data.</text>
</comment>
<comment type="subunit">
    <text evidence="2 16">Homodimer.</text>
</comment>
<dbReference type="GO" id="GO:0005829">
    <property type="term" value="C:cytosol"/>
    <property type="evidence" value="ECO:0007669"/>
    <property type="project" value="TreeGrafter"/>
</dbReference>
<dbReference type="CDD" id="cd07033">
    <property type="entry name" value="TPP_PYR_DXS_TK_like"/>
    <property type="match status" value="1"/>
</dbReference>
<dbReference type="CDD" id="cd02012">
    <property type="entry name" value="TPP_TK"/>
    <property type="match status" value="1"/>
</dbReference>
<dbReference type="Proteomes" id="UP000564806">
    <property type="component" value="Unassembled WGS sequence"/>
</dbReference>
<dbReference type="GO" id="GO:0006098">
    <property type="term" value="P:pentose-phosphate shunt"/>
    <property type="evidence" value="ECO:0007669"/>
    <property type="project" value="TreeGrafter"/>
</dbReference>
<keyword evidence="6 14" id="KW-0479">Metal-binding</keyword>
<sequence length="673" mass="72661">MSQYKTIDDLSIATIRTIAIDAIEKANSGHPGMPMGAAPMGYQLFANTMKHHPGQPDWLNRDRFVLSAGHGSMLLYSLLHLCGYDLPLSEIKQFRQWGSKTPGHPEYGHTPGVDATTGPLGQGIGMAVGMAAAEAHMAATYNKEKFPIIDHFTYAICGDGDLMEGVASEAASLAGHLKLGKLIVLYDSNDISLDGELGLSFSEKVRDRFQAYGWQTMLVEDGNDLNGITAAIEEAQQDSEHPTLIEVKTVIGYGSPNKQGKGGHGGPHGSPLGQEETKLTKEFYQWKFEEPFHVPDKVHEHFAQVKQRGIEAYQAWEQLLMAYKEAYPKLADQLETAISGGLPEGWEQLLPVYEQGDAAVSTRVASGHALNGLAQAIPFLLGGSADLESSTMTHLKGQAMFTPSSYEGRNIYFGVREFAMAAVMNGIALHGGLKVFGGTFLVFADYLRPAIRLAALMKLPVTYVFTHDSIAVGEDGPTHEPIEQVASLRIIPGLTVIRPADGNETSAAWALAVRKQAGPTALILTRQNLPILKQSPAQASEGVNRGGYIVSDVSAGKPHVQLIATGSEVQLAVQAQAVLAAEGILARVISLPSWELFKQQDQAYRDAILHPEVHARLAIEMAHPFGWEQFTGKEGTILGIANFGASAPGDRLMKEFGFTVEHVVAQAKALLNK</sequence>
<dbReference type="Gene3D" id="3.40.50.970">
    <property type="match status" value="2"/>
</dbReference>
<evidence type="ECO:0000256" key="15">
    <source>
        <dbReference type="PIRSR" id="PIRSR605478-5"/>
    </source>
</evidence>
<evidence type="ECO:0000256" key="5">
    <source>
        <dbReference type="ARBA" id="ARBA00022679"/>
    </source>
</evidence>
<evidence type="ECO:0000256" key="13">
    <source>
        <dbReference type="PIRSR" id="PIRSR605478-3"/>
    </source>
</evidence>
<feature type="binding site" evidence="13">
    <location>
        <position position="70"/>
    </location>
    <ligand>
        <name>thiamine diphosphate</name>
        <dbReference type="ChEBI" id="CHEBI:58937"/>
    </ligand>
</feature>
<evidence type="ECO:0000259" key="17">
    <source>
        <dbReference type="SMART" id="SM00861"/>
    </source>
</evidence>
<evidence type="ECO:0000313" key="18">
    <source>
        <dbReference type="EMBL" id="NUU60704.1"/>
    </source>
</evidence>
<dbReference type="Pfam" id="PF22613">
    <property type="entry name" value="Transketolase_C_1"/>
    <property type="match status" value="1"/>
</dbReference>
<dbReference type="GO" id="GO:0004802">
    <property type="term" value="F:transketolase activity"/>
    <property type="evidence" value="ECO:0007669"/>
    <property type="project" value="UniProtKB-UniRule"/>
</dbReference>
<evidence type="ECO:0000256" key="9">
    <source>
        <dbReference type="ARBA" id="ARBA00049473"/>
    </source>
</evidence>
<dbReference type="PROSITE" id="PS00802">
    <property type="entry name" value="TRANSKETOLASE_2"/>
    <property type="match status" value="1"/>
</dbReference>
<dbReference type="AlphaFoldDB" id="A0A850EMX3"/>
<keyword evidence="16" id="KW-0106">Calcium</keyword>
<gene>
    <name evidence="18" type="primary">tkt</name>
    <name evidence="18" type="ORF">HPT30_10145</name>
</gene>
<keyword evidence="8 13" id="KW-0786">Thiamine pyrophosphate</keyword>
<evidence type="ECO:0000256" key="4">
    <source>
        <dbReference type="ARBA" id="ARBA00016662"/>
    </source>
</evidence>
<organism evidence="18 19">
    <name type="scientific">Paenibacillus agri</name>
    <dbReference type="NCBI Taxonomy" id="2744309"/>
    <lineage>
        <taxon>Bacteria</taxon>
        <taxon>Bacillati</taxon>
        <taxon>Bacillota</taxon>
        <taxon>Bacilli</taxon>
        <taxon>Bacillales</taxon>
        <taxon>Paenibacillaceae</taxon>
        <taxon>Paenibacillus</taxon>
    </lineage>
</organism>
<feature type="binding site" evidence="12">
    <location>
        <position position="30"/>
    </location>
    <ligand>
        <name>substrate</name>
    </ligand>
</feature>
<feature type="binding site" evidence="12">
    <location>
        <position position="479"/>
    </location>
    <ligand>
        <name>substrate</name>
    </ligand>
</feature>
<keyword evidence="19" id="KW-1185">Reference proteome</keyword>
<feature type="binding site" evidence="12">
    <location>
        <position position="390"/>
    </location>
    <ligand>
        <name>substrate</name>
    </ligand>
</feature>
<dbReference type="InterPro" id="IPR009014">
    <property type="entry name" value="Transketo_C/PFOR_II"/>
</dbReference>
<feature type="binding site" evidence="12">
    <location>
        <position position="363"/>
    </location>
    <ligand>
        <name>substrate</name>
    </ligand>
</feature>
<proteinExistence type="inferred from homology"/>